<dbReference type="InterPro" id="IPR002123">
    <property type="entry name" value="Plipid/glycerol_acylTrfase"/>
</dbReference>
<evidence type="ECO:0000256" key="2">
    <source>
        <dbReference type="ARBA" id="ARBA00023315"/>
    </source>
</evidence>
<proteinExistence type="predicted"/>
<dbReference type="EMBL" id="VIGC01000046">
    <property type="protein sequence ID" value="TQE93210.1"/>
    <property type="molecule type" value="Genomic_DNA"/>
</dbReference>
<dbReference type="PANTHER" id="PTHR10434">
    <property type="entry name" value="1-ACYL-SN-GLYCEROL-3-PHOSPHATE ACYLTRANSFERASE"/>
    <property type="match status" value="1"/>
</dbReference>
<comment type="caution">
    <text evidence="4">The sequence shown here is derived from an EMBL/GenBank/DDBJ whole genome shotgun (WGS) entry which is preliminary data.</text>
</comment>
<evidence type="ECO:0000256" key="1">
    <source>
        <dbReference type="ARBA" id="ARBA00022679"/>
    </source>
</evidence>
<evidence type="ECO:0000259" key="3">
    <source>
        <dbReference type="SMART" id="SM00563"/>
    </source>
</evidence>
<evidence type="ECO:0000313" key="5">
    <source>
        <dbReference type="Proteomes" id="UP000317371"/>
    </source>
</evidence>
<name>A0A540V8V1_9CHLR</name>
<reference evidence="4 5" key="1">
    <citation type="submission" date="2019-06" db="EMBL/GenBank/DDBJ databases">
        <title>Genome sequence of Litorilinea aerophila BAA-2444.</title>
        <authorList>
            <person name="Maclea K.S."/>
            <person name="Maurais E.G."/>
            <person name="Iannazzi L.C."/>
        </authorList>
    </citation>
    <scope>NUCLEOTIDE SEQUENCE [LARGE SCALE GENOMIC DNA]</scope>
    <source>
        <strain evidence="4 5">ATCC BAA-2444</strain>
    </source>
</reference>
<dbReference type="GO" id="GO:0006654">
    <property type="term" value="P:phosphatidic acid biosynthetic process"/>
    <property type="evidence" value="ECO:0007669"/>
    <property type="project" value="TreeGrafter"/>
</dbReference>
<keyword evidence="2 4" id="KW-0012">Acyltransferase</keyword>
<dbReference type="GO" id="GO:0003841">
    <property type="term" value="F:1-acylglycerol-3-phosphate O-acyltransferase activity"/>
    <property type="evidence" value="ECO:0007669"/>
    <property type="project" value="TreeGrafter"/>
</dbReference>
<keyword evidence="1 4" id="KW-0808">Transferase</keyword>
<dbReference type="OrthoDB" id="9803035at2"/>
<organism evidence="4 5">
    <name type="scientific">Litorilinea aerophila</name>
    <dbReference type="NCBI Taxonomy" id="1204385"/>
    <lineage>
        <taxon>Bacteria</taxon>
        <taxon>Bacillati</taxon>
        <taxon>Chloroflexota</taxon>
        <taxon>Caldilineae</taxon>
        <taxon>Caldilineales</taxon>
        <taxon>Caldilineaceae</taxon>
        <taxon>Litorilinea</taxon>
    </lineage>
</organism>
<keyword evidence="5" id="KW-1185">Reference proteome</keyword>
<sequence>MEPIVDATGFYSTTGRQPSLPARLMPSLYFYARFIREVFRFSALARRGAYGDEEWGTSSLLVLRFLEEVGVHVEISGLHILHRVEGPCVFVANHMSTLETIVLPGIIQPIKDVTFVVKRGIVEYPVFKHIMLSRDPIVVDRKSPREDLLRVLEEGTAILQRGRSVIVFPQTTRTLTFDPAQFNSIGIKLARKAQVPVVPVALKTDAWGIGRIIKEIGRIDPSRPVRFAFGEPLTIQGRGNAQQEAIVEFIGSKLREWKHIP</sequence>
<dbReference type="CDD" id="cd07989">
    <property type="entry name" value="LPLAT_AGPAT-like"/>
    <property type="match status" value="1"/>
</dbReference>
<dbReference type="SMART" id="SM00563">
    <property type="entry name" value="PlsC"/>
    <property type="match status" value="1"/>
</dbReference>
<dbReference type="InParanoid" id="A0A540V8V1"/>
<feature type="domain" description="Phospholipid/glycerol acyltransferase" evidence="3">
    <location>
        <begin position="88"/>
        <end position="205"/>
    </location>
</feature>
<accession>A0A540V8V1</accession>
<dbReference type="RefSeq" id="WP_141612414.1">
    <property type="nucleotide sequence ID" value="NZ_VIGC02000046.1"/>
</dbReference>
<dbReference type="SUPFAM" id="SSF69593">
    <property type="entry name" value="Glycerol-3-phosphate (1)-acyltransferase"/>
    <property type="match status" value="1"/>
</dbReference>
<dbReference type="Proteomes" id="UP000317371">
    <property type="component" value="Unassembled WGS sequence"/>
</dbReference>
<dbReference type="PANTHER" id="PTHR10434:SF40">
    <property type="entry name" value="1-ACYL-SN-GLYCEROL-3-PHOSPHATE ACYLTRANSFERASE"/>
    <property type="match status" value="1"/>
</dbReference>
<dbReference type="Pfam" id="PF01553">
    <property type="entry name" value="Acyltransferase"/>
    <property type="match status" value="1"/>
</dbReference>
<gene>
    <name evidence="4" type="ORF">FKZ61_22450</name>
</gene>
<dbReference type="AlphaFoldDB" id="A0A540V8V1"/>
<evidence type="ECO:0000313" key="4">
    <source>
        <dbReference type="EMBL" id="TQE93210.1"/>
    </source>
</evidence>
<protein>
    <submittedName>
        <fullName evidence="4">1-acyl-sn-glycerol-3-phosphate acyltransferase</fullName>
    </submittedName>
</protein>